<dbReference type="Gene3D" id="3.20.10.10">
    <property type="entry name" value="D-amino Acid Aminotransferase, subunit A, domain 2"/>
    <property type="match status" value="1"/>
</dbReference>
<dbReference type="InterPro" id="IPR043131">
    <property type="entry name" value="BCAT-like_N"/>
</dbReference>
<evidence type="ECO:0000313" key="4">
    <source>
        <dbReference type="EMBL" id="GIN59796.1"/>
    </source>
</evidence>
<keyword evidence="4" id="KW-0456">Lyase</keyword>
<dbReference type="InterPro" id="IPR001544">
    <property type="entry name" value="Aminotrans_IV"/>
</dbReference>
<sequence length="296" mass="34345">MYMYINGEFIRQEEARISPFDHGYLYGLGVFETLRTYNGHPFLLEKHLDRLNSGLQQLQISRQFKYDEVLRWIRKLSELNALPDSYIRFNVSAGPGQVGIQTTSYEAPTTIIFQKELPALKPLKEKEIIFLRLSRNTPEMDTRLKSHHFMNNVIAKREVGPDPNKEGIFLTEEGFLAEGVTSNLFWIHDKVLYTPAVETGILKGITREFILVLATQLGLRVEEGFYQKEDLLGAEEIFLTNSIQEIIPVKNWKEQIFAGKNGSYTQQLYQLYRQAVDEFNGRSFEHPRKGLSREDF</sequence>
<dbReference type="InterPro" id="IPR050571">
    <property type="entry name" value="Class-IV_PLP-Dep_Aminotrnsfr"/>
</dbReference>
<keyword evidence="5" id="KW-1185">Reference proteome</keyword>
<dbReference type="InterPro" id="IPR043132">
    <property type="entry name" value="BCAT-like_C"/>
</dbReference>
<dbReference type="PANTHER" id="PTHR42743:SF11">
    <property type="entry name" value="AMINODEOXYCHORISMATE LYASE"/>
    <property type="match status" value="1"/>
</dbReference>
<dbReference type="PANTHER" id="PTHR42743">
    <property type="entry name" value="AMINO-ACID AMINOTRANSFERASE"/>
    <property type="match status" value="1"/>
</dbReference>
<comment type="similarity">
    <text evidence="2">Belongs to the class-IV pyridoxal-phosphate-dependent aminotransferase family.</text>
</comment>
<gene>
    <name evidence="4" type="primary">pabC_2</name>
    <name evidence="4" type="ORF">J8TS2_41150</name>
</gene>
<dbReference type="CDD" id="cd00449">
    <property type="entry name" value="PLPDE_IV"/>
    <property type="match status" value="1"/>
</dbReference>
<comment type="caution">
    <text evidence="4">The sequence shown here is derived from an EMBL/GenBank/DDBJ whole genome shotgun (WGS) entry which is preliminary data.</text>
</comment>
<keyword evidence="3" id="KW-0663">Pyridoxal phosphate</keyword>
<evidence type="ECO:0000256" key="2">
    <source>
        <dbReference type="ARBA" id="ARBA00009320"/>
    </source>
</evidence>
<dbReference type="InterPro" id="IPR036038">
    <property type="entry name" value="Aminotransferase-like"/>
</dbReference>
<dbReference type="Gene3D" id="3.30.470.10">
    <property type="match status" value="1"/>
</dbReference>
<evidence type="ECO:0000313" key="5">
    <source>
        <dbReference type="Proteomes" id="UP000679950"/>
    </source>
</evidence>
<reference evidence="4 5" key="1">
    <citation type="submission" date="2021-03" db="EMBL/GenBank/DDBJ databases">
        <title>Antimicrobial resistance genes in bacteria isolated from Japanese honey, and their potential for conferring macrolide and lincosamide resistance in the American foulbrood pathogen Paenibacillus larvae.</title>
        <authorList>
            <person name="Okamoto M."/>
            <person name="Kumagai M."/>
            <person name="Kanamori H."/>
            <person name="Takamatsu D."/>
        </authorList>
    </citation>
    <scope>NUCLEOTIDE SEQUENCE [LARGE SCALE GENOMIC DNA]</scope>
    <source>
        <strain evidence="4 5">J8TS2</strain>
    </source>
</reference>
<evidence type="ECO:0000256" key="1">
    <source>
        <dbReference type="ARBA" id="ARBA00001933"/>
    </source>
</evidence>
<organism evidence="4 5">
    <name type="scientific">Lederbergia ruris</name>
    <dbReference type="NCBI Taxonomy" id="217495"/>
    <lineage>
        <taxon>Bacteria</taxon>
        <taxon>Bacillati</taxon>
        <taxon>Bacillota</taxon>
        <taxon>Bacilli</taxon>
        <taxon>Bacillales</taxon>
        <taxon>Bacillaceae</taxon>
        <taxon>Lederbergia</taxon>
    </lineage>
</organism>
<dbReference type="EMBL" id="BORB01000062">
    <property type="protein sequence ID" value="GIN59796.1"/>
    <property type="molecule type" value="Genomic_DNA"/>
</dbReference>
<dbReference type="Proteomes" id="UP000679950">
    <property type="component" value="Unassembled WGS sequence"/>
</dbReference>
<protein>
    <submittedName>
        <fullName evidence="4">4-amino-4-deoxychorismate lyase</fullName>
    </submittedName>
</protein>
<dbReference type="Pfam" id="PF01063">
    <property type="entry name" value="Aminotran_4"/>
    <property type="match status" value="1"/>
</dbReference>
<dbReference type="SUPFAM" id="SSF56752">
    <property type="entry name" value="D-aminoacid aminotransferase-like PLP-dependent enzymes"/>
    <property type="match status" value="1"/>
</dbReference>
<proteinExistence type="inferred from homology"/>
<accession>A0ABQ4KPC6</accession>
<dbReference type="NCBIfam" id="NF005800">
    <property type="entry name" value="PRK07650.1"/>
    <property type="match status" value="1"/>
</dbReference>
<evidence type="ECO:0000256" key="3">
    <source>
        <dbReference type="ARBA" id="ARBA00022898"/>
    </source>
</evidence>
<comment type="cofactor">
    <cofactor evidence="1">
        <name>pyridoxal 5'-phosphate</name>
        <dbReference type="ChEBI" id="CHEBI:597326"/>
    </cofactor>
</comment>
<dbReference type="GO" id="GO:0016829">
    <property type="term" value="F:lyase activity"/>
    <property type="evidence" value="ECO:0007669"/>
    <property type="project" value="UniProtKB-KW"/>
</dbReference>
<dbReference type="RefSeq" id="WP_212967485.1">
    <property type="nucleotide sequence ID" value="NZ_BORB01000062.1"/>
</dbReference>
<name>A0ABQ4KPC6_9BACI</name>